<evidence type="ECO:0000259" key="11">
    <source>
        <dbReference type="SMART" id="SM00934"/>
    </source>
</evidence>
<dbReference type="InParanoid" id="A0A1Y1UHK0"/>
<evidence type="ECO:0000256" key="10">
    <source>
        <dbReference type="RuleBase" id="RU000512"/>
    </source>
</evidence>
<dbReference type="InterPro" id="IPR018089">
    <property type="entry name" value="OMPdecase_AS"/>
</dbReference>
<dbReference type="InterPro" id="IPR013785">
    <property type="entry name" value="Aldolase_TIM"/>
</dbReference>
<name>A0A1Y1UHK0_9TREE</name>
<feature type="binding site" evidence="9">
    <location>
        <position position="64"/>
    </location>
    <ligand>
        <name>substrate</name>
    </ligand>
</feature>
<feature type="binding site" evidence="9">
    <location>
        <position position="216"/>
    </location>
    <ligand>
        <name>substrate</name>
    </ligand>
</feature>
<feature type="active site" description="For OMPdecase activity" evidence="8">
    <location>
        <position position="100"/>
    </location>
</feature>
<keyword evidence="5 10" id="KW-0210">Decarboxylase</keyword>
<evidence type="ECO:0000256" key="5">
    <source>
        <dbReference type="ARBA" id="ARBA00022793"/>
    </source>
</evidence>
<sequence>MSVHPTTLKTYGSRVSLHSNPTAKRLLEIMERKQSNLCVSIDVTNTAEVLEIVRGVGSKVCMVKTHADIISDFSSAFADELVRFSKELDFIIFEDRKFADIGNTVVHQYQSGPLAIASWAHLTNAHPIPGPGIITGLSSVGLPLGRALLLLGEMSSKGNLATGEYTKKTMQMAKEAGREFVVGFIAMSRVDPEEEEDWLMLTPGVGLVQGGDKMGQQYRTPRDVILDSGCDVIIVGRGIYGVKGGKDAMEAEAEKYRRAGWEAYEERLKRT</sequence>
<dbReference type="Pfam" id="PF00215">
    <property type="entry name" value="OMPdecase"/>
    <property type="match status" value="1"/>
</dbReference>
<comment type="caution">
    <text evidence="12">The sequence shown here is derived from an EMBL/GenBank/DDBJ whole genome shotgun (WGS) entry which is preliminary data.</text>
</comment>
<dbReference type="EC" id="4.1.1.23" evidence="3 10"/>
<organism evidence="12 13">
    <name type="scientific">Kockovaella imperatae</name>
    <dbReference type="NCBI Taxonomy" id="4999"/>
    <lineage>
        <taxon>Eukaryota</taxon>
        <taxon>Fungi</taxon>
        <taxon>Dikarya</taxon>
        <taxon>Basidiomycota</taxon>
        <taxon>Agaricomycotina</taxon>
        <taxon>Tremellomycetes</taxon>
        <taxon>Tremellales</taxon>
        <taxon>Cuniculitremaceae</taxon>
        <taxon>Kockovaella</taxon>
    </lineage>
</organism>
<dbReference type="GO" id="GO:0004588">
    <property type="term" value="F:orotate phosphoribosyltransferase activity"/>
    <property type="evidence" value="ECO:0007669"/>
    <property type="project" value="TreeGrafter"/>
</dbReference>
<dbReference type="InterPro" id="IPR001754">
    <property type="entry name" value="OMPdeCOase_dom"/>
</dbReference>
<evidence type="ECO:0000256" key="3">
    <source>
        <dbReference type="ARBA" id="ARBA00012321"/>
    </source>
</evidence>
<feature type="domain" description="Orotidine 5'-phosphate decarboxylase" evidence="11">
    <location>
        <begin position="36"/>
        <end position="252"/>
    </location>
</feature>
<comment type="pathway">
    <text evidence="1 10">Pyrimidine metabolism; UMP biosynthesis via de novo pathway; UMP from orotate: step 2/2.</text>
</comment>
<dbReference type="CDD" id="cd04725">
    <property type="entry name" value="OMP_decarboxylase_like"/>
    <property type="match status" value="1"/>
</dbReference>
<feature type="active site" description="For OMPdecase activity" evidence="8">
    <location>
        <position position="95"/>
    </location>
</feature>
<evidence type="ECO:0000256" key="2">
    <source>
        <dbReference type="ARBA" id="ARBA00011018"/>
    </source>
</evidence>
<keyword evidence="7 10" id="KW-0456">Lyase</keyword>
<dbReference type="UniPathway" id="UPA00070">
    <property type="reaction ID" value="UER00120"/>
</dbReference>
<feature type="binding site" evidence="9">
    <location>
        <position position="237"/>
    </location>
    <ligand>
        <name>substrate</name>
    </ligand>
</feature>
<reference evidence="12 13" key="1">
    <citation type="submission" date="2017-03" db="EMBL/GenBank/DDBJ databases">
        <title>Widespread Adenine N6-methylation of Active Genes in Fungi.</title>
        <authorList>
            <consortium name="DOE Joint Genome Institute"/>
            <person name="Mondo S.J."/>
            <person name="Dannebaum R.O."/>
            <person name="Kuo R.C."/>
            <person name="Louie K.B."/>
            <person name="Bewick A.J."/>
            <person name="Labutti K."/>
            <person name="Haridas S."/>
            <person name="Kuo A."/>
            <person name="Salamov A."/>
            <person name="Ahrendt S.R."/>
            <person name="Lau R."/>
            <person name="Bowen B.P."/>
            <person name="Lipzen A."/>
            <person name="Sullivan W."/>
            <person name="Andreopoulos W.B."/>
            <person name="Clum A."/>
            <person name="Lindquist E."/>
            <person name="Daum C."/>
            <person name="Northen T.R."/>
            <person name="Ramamoorthy G."/>
            <person name="Schmitz R.J."/>
            <person name="Gryganskyi A."/>
            <person name="Culley D."/>
            <person name="Magnuson J."/>
            <person name="James T.Y."/>
            <person name="O'Malley M.A."/>
            <person name="Stajich J.E."/>
            <person name="Spatafora J.W."/>
            <person name="Visel A."/>
            <person name="Grigoriev I.V."/>
        </authorList>
    </citation>
    <scope>NUCLEOTIDE SEQUENCE [LARGE SCALE GENOMIC DNA]</scope>
    <source>
        <strain evidence="12 13">NRRL Y-17943</strain>
    </source>
</reference>
<evidence type="ECO:0000256" key="4">
    <source>
        <dbReference type="ARBA" id="ARBA00021923"/>
    </source>
</evidence>
<dbReference type="FunFam" id="3.20.20.70:FF:000114">
    <property type="entry name" value="Decarboxylase,orotidine phosphate"/>
    <property type="match status" value="1"/>
</dbReference>
<dbReference type="InterPro" id="IPR014732">
    <property type="entry name" value="OMPdecase"/>
</dbReference>
<dbReference type="AlphaFoldDB" id="A0A1Y1UHK0"/>
<evidence type="ECO:0000256" key="9">
    <source>
        <dbReference type="PIRSR" id="PIRSR614732-2"/>
    </source>
</evidence>
<dbReference type="OrthoDB" id="10263753at2759"/>
<evidence type="ECO:0000256" key="8">
    <source>
        <dbReference type="PIRSR" id="PIRSR614732-1"/>
    </source>
</evidence>
<comment type="catalytic activity">
    <reaction evidence="10">
        <text>orotidine 5'-phosphate + H(+) = UMP + CO2</text>
        <dbReference type="Rhea" id="RHEA:11596"/>
        <dbReference type="ChEBI" id="CHEBI:15378"/>
        <dbReference type="ChEBI" id="CHEBI:16526"/>
        <dbReference type="ChEBI" id="CHEBI:57538"/>
        <dbReference type="ChEBI" id="CHEBI:57865"/>
        <dbReference type="EC" id="4.1.1.23"/>
    </reaction>
</comment>
<keyword evidence="13" id="KW-1185">Reference proteome</keyword>
<proteinExistence type="inferred from homology"/>
<dbReference type="GO" id="GO:0006207">
    <property type="term" value="P:'de novo' pyrimidine nucleobase biosynthetic process"/>
    <property type="evidence" value="ECO:0007669"/>
    <property type="project" value="InterPro"/>
</dbReference>
<dbReference type="GO" id="GO:0004590">
    <property type="term" value="F:orotidine-5'-phosphate decarboxylase activity"/>
    <property type="evidence" value="ECO:0007669"/>
    <property type="project" value="UniProtKB-EC"/>
</dbReference>
<dbReference type="SMART" id="SM00934">
    <property type="entry name" value="OMPdecase"/>
    <property type="match status" value="1"/>
</dbReference>
<evidence type="ECO:0000256" key="1">
    <source>
        <dbReference type="ARBA" id="ARBA00004861"/>
    </source>
</evidence>
<evidence type="ECO:0000313" key="13">
    <source>
        <dbReference type="Proteomes" id="UP000193218"/>
    </source>
</evidence>
<keyword evidence="6 10" id="KW-0665">Pyrimidine biosynthesis</keyword>
<dbReference type="NCBIfam" id="TIGR01740">
    <property type="entry name" value="pyrF"/>
    <property type="match status" value="1"/>
</dbReference>
<feature type="binding site" evidence="9">
    <location>
        <position position="42"/>
    </location>
    <ligand>
        <name>substrate</name>
    </ligand>
</feature>
<comment type="similarity">
    <text evidence="2 10">Belongs to the OMP decarboxylase family.</text>
</comment>
<feature type="binding site" evidence="9">
    <location>
        <position position="155"/>
    </location>
    <ligand>
        <name>substrate</name>
    </ligand>
</feature>
<feature type="binding site" evidence="9">
    <location>
        <position position="236"/>
    </location>
    <ligand>
        <name>substrate</name>
    </ligand>
</feature>
<evidence type="ECO:0000256" key="7">
    <source>
        <dbReference type="ARBA" id="ARBA00023239"/>
    </source>
</evidence>
<dbReference type="InterPro" id="IPR011060">
    <property type="entry name" value="RibuloseP-bd_barrel"/>
</dbReference>
<dbReference type="GO" id="GO:0044205">
    <property type="term" value="P:'de novo' UMP biosynthetic process"/>
    <property type="evidence" value="ECO:0007669"/>
    <property type="project" value="UniProtKB-UniPathway"/>
</dbReference>
<dbReference type="FunCoup" id="A0A1Y1UHK0">
    <property type="interactions" value="767"/>
</dbReference>
<dbReference type="SUPFAM" id="SSF51366">
    <property type="entry name" value="Ribulose-phoshate binding barrel"/>
    <property type="match status" value="1"/>
</dbReference>
<accession>A0A1Y1UHK0</accession>
<dbReference type="Gene3D" id="3.20.20.70">
    <property type="entry name" value="Aldolase class I"/>
    <property type="match status" value="1"/>
</dbReference>
<evidence type="ECO:0000313" key="12">
    <source>
        <dbReference type="EMBL" id="ORX37533.1"/>
    </source>
</evidence>
<dbReference type="PANTHER" id="PTHR19278:SF9">
    <property type="entry name" value="URIDINE 5'-MONOPHOSPHATE SYNTHASE"/>
    <property type="match status" value="1"/>
</dbReference>
<dbReference type="EMBL" id="NBSH01000005">
    <property type="protein sequence ID" value="ORX37533.1"/>
    <property type="molecule type" value="Genomic_DNA"/>
</dbReference>
<dbReference type="Proteomes" id="UP000193218">
    <property type="component" value="Unassembled WGS sequence"/>
</dbReference>
<gene>
    <name evidence="12" type="ORF">BD324DRAFT_650109</name>
</gene>
<dbReference type="RefSeq" id="XP_021871520.1">
    <property type="nucleotide sequence ID" value="XM_022018101.1"/>
</dbReference>
<dbReference type="GeneID" id="33559910"/>
<dbReference type="PROSITE" id="PS00156">
    <property type="entry name" value="OMPDECASE"/>
    <property type="match status" value="1"/>
</dbReference>
<dbReference type="STRING" id="4999.A0A1Y1UHK0"/>
<dbReference type="PANTHER" id="PTHR19278">
    <property type="entry name" value="OROTATE PHOSPHORIBOSYLTRANSFERASE"/>
    <property type="match status" value="1"/>
</dbReference>
<feature type="active site" description="For OMPdecase activity" evidence="8">
    <location>
        <position position="97"/>
    </location>
</feature>
<protein>
    <recommendedName>
        <fullName evidence="4 10">Orotidine 5'-phosphate decarboxylase</fullName>
        <ecNumber evidence="3 10">4.1.1.23</ecNumber>
    </recommendedName>
</protein>
<evidence type="ECO:0000256" key="6">
    <source>
        <dbReference type="ARBA" id="ARBA00022975"/>
    </source>
</evidence>